<sequence length="1003" mass="109837">MKEKFDVMGMTCASCQAHVDKSVRKVDGVKDCNVNLLSENMEVEFDETKTNPQEIIAAVQKGGYDAKLQKETTQENTIVSTNKRKDEDLKKRKQDLIASFIFTVPLFYLSMGSMMNWPGIPSIFLGHQNMMIFALTELLLCLPVLFINGHYFKGGFKSLFHLAPNMDSLIAIGSGASVVYSLYAMYMMAFYMGRGQLDLAHNFHMDLYFESAAMIVTLISLGKYFEARSKKRTSDAINSLMELAPDQATVLEDGVEKTIGINDIQIGDLVVVKSGESIAVDGKIVEGSTSVDESMITGESIPVDKTVGDLVIGSTTNQNGRIVVETMKTNAQSTLSQIIALVEEAGNSKAPIARLADVISGYFVPAVIGIAIVTLLAWLVLGESFHFALTMAISVLVISCPCALGLATPTAIMVGTGRAAKMGLLIKNAEALETASKINMMVFDKTGTLTRGTPEVTDTKFKNEEDKAYAISLEAMSSHPLAKAIVNTQDIALKNVTSYEEIAGEGIKGIVDNKHVLAGNKKMMDHFHVVVENDVDYASAGKTPLYYAIDGQYVGVMALQDEIKPGAKELISDLHQRGIKTMMLTGDNERTAKAIAGELNMDYRAEVLPQDKERIVHELQDEGYKVGMIGDGINDAPALTRADVGVSFTSGLDIAIESADLVLMKNDLHDLVVAFDLSKATIKNIKENLFWALFYNAICIPVAAGLFYPSLGWKLSPMLGSFAMSFSSVFVVSNALRLRFFKDAHPHHEAVEDNNQKHEATKLLQKDVVQPTITKTNCDKIVKVEGMMCANCQKHVTEALNAIKYVEAEVNLEAGEAYLQVFNNDVTDTMIQEAVEQAGYKVTDIIVNKKYQEEDYNLVVEVKGMFCKNCENHVRQALNTIDGVYADVALFEGKAYIKCSQEVSREAVKEAIKKAGYEAGEIVEVKSMFHLGKKKNEKTMDIEGMMCEHCVARVSQALNDIDGVDATVSLDKHQADIKLTSDVSDDVLTQAVVDAGYKVKGIH</sequence>
<evidence type="ECO:0000256" key="10">
    <source>
        <dbReference type="ARBA" id="ARBA00022796"/>
    </source>
</evidence>
<feature type="domain" description="HMA" evidence="22">
    <location>
        <begin position="856"/>
        <end position="920"/>
    </location>
</feature>
<dbReference type="PANTHER" id="PTHR43520">
    <property type="entry name" value="ATP7, ISOFORM B"/>
    <property type="match status" value="1"/>
</dbReference>
<dbReference type="InterPro" id="IPR023299">
    <property type="entry name" value="ATPase_P-typ_cyto_dom_N"/>
</dbReference>
<dbReference type="PROSITE" id="PS50846">
    <property type="entry name" value="HMA_2"/>
    <property type="match status" value="4"/>
</dbReference>
<evidence type="ECO:0000256" key="5">
    <source>
        <dbReference type="ARBA" id="ARBA00022448"/>
    </source>
</evidence>
<evidence type="ECO:0000256" key="3">
    <source>
        <dbReference type="ARBA" id="ARBA00012517"/>
    </source>
</evidence>
<evidence type="ECO:0000256" key="14">
    <source>
        <dbReference type="ARBA" id="ARBA00022989"/>
    </source>
</evidence>
<feature type="transmembrane region" description="Helical" evidence="21">
    <location>
        <begin position="129"/>
        <end position="148"/>
    </location>
</feature>
<feature type="transmembrane region" description="Helical" evidence="21">
    <location>
        <begin position="689"/>
        <end position="709"/>
    </location>
</feature>
<keyword evidence="24" id="KW-1185">Reference proteome</keyword>
<dbReference type="PRINTS" id="PR00943">
    <property type="entry name" value="CUATPASE"/>
</dbReference>
<keyword evidence="7 21" id="KW-0479">Metal-binding</keyword>
<feature type="domain" description="HMA" evidence="22">
    <location>
        <begin position="778"/>
        <end position="843"/>
    </location>
</feature>
<organism evidence="23 24">
    <name type="scientific">Sharpea azabuensis</name>
    <dbReference type="NCBI Taxonomy" id="322505"/>
    <lineage>
        <taxon>Bacteria</taxon>
        <taxon>Bacillati</taxon>
        <taxon>Bacillota</taxon>
        <taxon>Erysipelotrichia</taxon>
        <taxon>Erysipelotrichales</taxon>
        <taxon>Coprobacillaceae</taxon>
        <taxon>Sharpea</taxon>
    </lineage>
</organism>
<dbReference type="GO" id="GO:0140581">
    <property type="term" value="F:P-type monovalent copper transporter activity"/>
    <property type="evidence" value="ECO:0007669"/>
    <property type="project" value="UniProtKB-EC"/>
</dbReference>
<evidence type="ECO:0000313" key="24">
    <source>
        <dbReference type="Proteomes" id="UP000183028"/>
    </source>
</evidence>
<dbReference type="AlphaFoldDB" id="A0A1H6SA52"/>
<evidence type="ECO:0000256" key="6">
    <source>
        <dbReference type="ARBA" id="ARBA00022692"/>
    </source>
</evidence>
<dbReference type="NCBIfam" id="TIGR01512">
    <property type="entry name" value="ATPase-IB2_Cd"/>
    <property type="match status" value="1"/>
</dbReference>
<comment type="subcellular location">
    <subcellularLocation>
        <location evidence="1">Cell membrane</location>
        <topology evidence="1">Multi-pass membrane protein</topology>
    </subcellularLocation>
</comment>
<dbReference type="Pfam" id="PF00702">
    <property type="entry name" value="Hydrolase"/>
    <property type="match status" value="1"/>
</dbReference>
<comment type="similarity">
    <text evidence="2 21">Belongs to the cation transport ATPase (P-type) (TC 3.A.3) family. Type IB subfamily.</text>
</comment>
<dbReference type="NCBIfam" id="TIGR01511">
    <property type="entry name" value="ATPase-IB1_Cu"/>
    <property type="match status" value="1"/>
</dbReference>
<dbReference type="SUPFAM" id="SSF81653">
    <property type="entry name" value="Calcium ATPase, transduction domain A"/>
    <property type="match status" value="1"/>
</dbReference>
<evidence type="ECO:0000256" key="7">
    <source>
        <dbReference type="ARBA" id="ARBA00022723"/>
    </source>
</evidence>
<dbReference type="InterPro" id="IPR036412">
    <property type="entry name" value="HAD-like_sf"/>
</dbReference>
<name>A0A1H6SA52_9FIRM</name>
<dbReference type="NCBIfam" id="TIGR00003">
    <property type="entry name" value="copper ion binding protein"/>
    <property type="match status" value="2"/>
</dbReference>
<evidence type="ECO:0000256" key="13">
    <source>
        <dbReference type="ARBA" id="ARBA00022967"/>
    </source>
</evidence>
<dbReference type="SFLD" id="SFLDG00002">
    <property type="entry name" value="C1.7:_P-type_atpase_like"/>
    <property type="match status" value="1"/>
</dbReference>
<evidence type="ECO:0000313" key="23">
    <source>
        <dbReference type="EMBL" id="SEI64903.1"/>
    </source>
</evidence>
<dbReference type="PRINTS" id="PR00119">
    <property type="entry name" value="CATATPASE"/>
</dbReference>
<dbReference type="Pfam" id="PF00122">
    <property type="entry name" value="E1-E2_ATPase"/>
    <property type="match status" value="1"/>
</dbReference>
<evidence type="ECO:0000256" key="15">
    <source>
        <dbReference type="ARBA" id="ARBA00023008"/>
    </source>
</evidence>
<evidence type="ECO:0000256" key="17">
    <source>
        <dbReference type="ARBA" id="ARBA00023136"/>
    </source>
</evidence>
<feature type="transmembrane region" description="Helical" evidence="21">
    <location>
        <begin position="169"/>
        <end position="192"/>
    </location>
</feature>
<keyword evidence="6 21" id="KW-0812">Transmembrane</keyword>
<keyword evidence="12" id="KW-0460">Magnesium</keyword>
<dbReference type="SUPFAM" id="SSF55008">
    <property type="entry name" value="HMA, heavy metal-associated domain"/>
    <property type="match status" value="4"/>
</dbReference>
<evidence type="ECO:0000256" key="21">
    <source>
        <dbReference type="RuleBase" id="RU362081"/>
    </source>
</evidence>
<dbReference type="OrthoDB" id="9813266at2"/>
<keyword evidence="15" id="KW-0186">Copper</keyword>
<keyword evidence="10" id="KW-0187">Copper transport</keyword>
<dbReference type="InterPro" id="IPR018303">
    <property type="entry name" value="ATPase_P-typ_P_site"/>
</dbReference>
<dbReference type="GO" id="GO:0005507">
    <property type="term" value="F:copper ion binding"/>
    <property type="evidence" value="ECO:0007669"/>
    <property type="project" value="InterPro"/>
</dbReference>
<dbReference type="NCBIfam" id="TIGR01525">
    <property type="entry name" value="ATPase-IB_hvy"/>
    <property type="match status" value="1"/>
</dbReference>
<dbReference type="InterPro" id="IPR044492">
    <property type="entry name" value="P_typ_ATPase_HD_dom"/>
</dbReference>
<dbReference type="Gene3D" id="2.70.150.10">
    <property type="entry name" value="Calcium-transporting ATPase, cytoplasmic transduction domain A"/>
    <property type="match status" value="1"/>
</dbReference>
<evidence type="ECO:0000259" key="22">
    <source>
        <dbReference type="PROSITE" id="PS50846"/>
    </source>
</evidence>
<dbReference type="FunFam" id="2.70.150.10:FF:000002">
    <property type="entry name" value="Copper-transporting ATPase 1, putative"/>
    <property type="match status" value="1"/>
</dbReference>
<keyword evidence="5" id="KW-0813">Transport</keyword>
<evidence type="ECO:0000256" key="1">
    <source>
        <dbReference type="ARBA" id="ARBA00004651"/>
    </source>
</evidence>
<keyword evidence="17 21" id="KW-0472">Membrane</keyword>
<dbReference type="InterPro" id="IPR059000">
    <property type="entry name" value="ATPase_P-type_domA"/>
</dbReference>
<dbReference type="SFLD" id="SFLDF00027">
    <property type="entry name" value="p-type_atpase"/>
    <property type="match status" value="1"/>
</dbReference>
<dbReference type="NCBIfam" id="TIGR01494">
    <property type="entry name" value="ATPase_P-type"/>
    <property type="match status" value="1"/>
</dbReference>
<dbReference type="CDD" id="cd00371">
    <property type="entry name" value="HMA"/>
    <property type="match status" value="4"/>
</dbReference>
<keyword evidence="21" id="KW-1003">Cell membrane</keyword>
<dbReference type="SUPFAM" id="SSF81665">
    <property type="entry name" value="Calcium ATPase, transmembrane domain M"/>
    <property type="match status" value="1"/>
</dbReference>
<keyword evidence="13" id="KW-1278">Translocase</keyword>
<dbReference type="InterPro" id="IPR027256">
    <property type="entry name" value="P-typ_ATPase_IB"/>
</dbReference>
<accession>A0A1H6SA52</accession>
<dbReference type="eggNOG" id="COG2217">
    <property type="taxonomic scope" value="Bacteria"/>
</dbReference>
<dbReference type="CDD" id="cd02094">
    <property type="entry name" value="P-type_ATPase_Cu-like"/>
    <property type="match status" value="1"/>
</dbReference>
<dbReference type="Gene3D" id="3.40.50.1000">
    <property type="entry name" value="HAD superfamily/HAD-like"/>
    <property type="match status" value="1"/>
</dbReference>
<evidence type="ECO:0000256" key="9">
    <source>
        <dbReference type="ARBA" id="ARBA00022741"/>
    </source>
</evidence>
<dbReference type="Proteomes" id="UP000183028">
    <property type="component" value="Unassembled WGS sequence"/>
</dbReference>
<feature type="transmembrane region" description="Helical" evidence="21">
    <location>
        <begin position="207"/>
        <end position="225"/>
    </location>
</feature>
<dbReference type="SUPFAM" id="SSF56784">
    <property type="entry name" value="HAD-like"/>
    <property type="match status" value="1"/>
</dbReference>
<dbReference type="Pfam" id="PF00403">
    <property type="entry name" value="HMA"/>
    <property type="match status" value="4"/>
</dbReference>
<dbReference type="PROSITE" id="PS00154">
    <property type="entry name" value="ATPASE_E1_E2"/>
    <property type="match status" value="1"/>
</dbReference>
<dbReference type="InterPro" id="IPR001757">
    <property type="entry name" value="P_typ_ATPase"/>
</dbReference>
<dbReference type="InterPro" id="IPR008250">
    <property type="entry name" value="ATPase_P-typ_transduc_dom_A_sf"/>
</dbReference>
<keyword evidence="8" id="KW-0677">Repeat</keyword>
<dbReference type="FunFam" id="3.30.70.100:FF:000005">
    <property type="entry name" value="Copper-exporting P-type ATPase A"/>
    <property type="match status" value="1"/>
</dbReference>
<dbReference type="InterPro" id="IPR017969">
    <property type="entry name" value="Heavy-metal-associated_CS"/>
</dbReference>
<dbReference type="Gene3D" id="3.40.1110.10">
    <property type="entry name" value="Calcium-transporting ATPase, cytoplasmic domain N"/>
    <property type="match status" value="1"/>
</dbReference>
<evidence type="ECO:0000256" key="2">
    <source>
        <dbReference type="ARBA" id="ARBA00006024"/>
    </source>
</evidence>
<evidence type="ECO:0000256" key="18">
    <source>
        <dbReference type="ARBA" id="ARBA00029719"/>
    </source>
</evidence>
<evidence type="ECO:0000256" key="11">
    <source>
        <dbReference type="ARBA" id="ARBA00022840"/>
    </source>
</evidence>
<dbReference type="EMBL" id="FNYK01000014">
    <property type="protein sequence ID" value="SEI64903.1"/>
    <property type="molecule type" value="Genomic_DNA"/>
</dbReference>
<keyword evidence="9 21" id="KW-0547">Nucleotide-binding</keyword>
<keyword evidence="14 21" id="KW-1133">Transmembrane helix</keyword>
<feature type="transmembrane region" description="Helical" evidence="21">
    <location>
        <begin position="387"/>
        <end position="414"/>
    </location>
</feature>
<dbReference type="InterPro" id="IPR023214">
    <property type="entry name" value="HAD_sf"/>
</dbReference>
<dbReference type="RefSeq" id="WP_074731691.1">
    <property type="nucleotide sequence ID" value="NZ_FNYK01000014.1"/>
</dbReference>
<dbReference type="GO" id="GO:0005886">
    <property type="term" value="C:plasma membrane"/>
    <property type="evidence" value="ECO:0007669"/>
    <property type="project" value="UniProtKB-SubCell"/>
</dbReference>
<keyword evidence="16" id="KW-0406">Ion transport</keyword>
<feature type="domain" description="HMA" evidence="22">
    <location>
        <begin position="1"/>
        <end position="67"/>
    </location>
</feature>
<proteinExistence type="inferred from homology"/>
<evidence type="ECO:0000256" key="12">
    <source>
        <dbReference type="ARBA" id="ARBA00022842"/>
    </source>
</evidence>
<gene>
    <name evidence="23" type="ORF">SAMN04487834_101432</name>
</gene>
<feature type="transmembrane region" description="Helical" evidence="21">
    <location>
        <begin position="359"/>
        <end position="381"/>
    </location>
</feature>
<evidence type="ECO:0000256" key="8">
    <source>
        <dbReference type="ARBA" id="ARBA00022737"/>
    </source>
</evidence>
<dbReference type="STRING" id="322505.SAMN04487836_102146"/>
<reference evidence="24" key="1">
    <citation type="submission" date="2016-10" db="EMBL/GenBank/DDBJ databases">
        <authorList>
            <person name="Varghese N."/>
        </authorList>
    </citation>
    <scope>NUCLEOTIDE SEQUENCE [LARGE SCALE GENOMIC DNA]</scope>
    <source>
        <strain evidence="24">DSM 20406</strain>
    </source>
</reference>
<dbReference type="InterPro" id="IPR006121">
    <property type="entry name" value="HMA_dom"/>
</dbReference>
<dbReference type="PANTHER" id="PTHR43520:SF8">
    <property type="entry name" value="P-TYPE CU(+) TRANSPORTER"/>
    <property type="match status" value="1"/>
</dbReference>
<dbReference type="Gene3D" id="3.30.70.100">
    <property type="match status" value="4"/>
</dbReference>
<dbReference type="GO" id="GO:0016887">
    <property type="term" value="F:ATP hydrolysis activity"/>
    <property type="evidence" value="ECO:0007669"/>
    <property type="project" value="InterPro"/>
</dbReference>
<dbReference type="GO" id="GO:0005524">
    <property type="term" value="F:ATP binding"/>
    <property type="evidence" value="ECO:0007669"/>
    <property type="project" value="UniProtKB-UniRule"/>
</dbReference>
<dbReference type="InterPro" id="IPR036163">
    <property type="entry name" value="HMA_dom_sf"/>
</dbReference>
<dbReference type="PROSITE" id="PS01047">
    <property type="entry name" value="HMA_1"/>
    <property type="match status" value="4"/>
</dbReference>
<dbReference type="GO" id="GO:0055070">
    <property type="term" value="P:copper ion homeostasis"/>
    <property type="evidence" value="ECO:0007669"/>
    <property type="project" value="TreeGrafter"/>
</dbReference>
<evidence type="ECO:0000256" key="4">
    <source>
        <dbReference type="ARBA" id="ARBA00015102"/>
    </source>
</evidence>
<dbReference type="InterPro" id="IPR023298">
    <property type="entry name" value="ATPase_P-typ_TM_dom_sf"/>
</dbReference>
<dbReference type="SFLD" id="SFLDS00003">
    <property type="entry name" value="Haloacid_Dehalogenase"/>
    <property type="match status" value="1"/>
</dbReference>
<feature type="domain" description="HMA" evidence="22">
    <location>
        <begin position="936"/>
        <end position="1000"/>
    </location>
</feature>
<dbReference type="InterPro" id="IPR006122">
    <property type="entry name" value="HMA_Cu_ion-bd"/>
</dbReference>
<evidence type="ECO:0000256" key="20">
    <source>
        <dbReference type="ARBA" id="ARBA00049289"/>
    </source>
</evidence>
<dbReference type="EC" id="7.2.2.8" evidence="3"/>
<dbReference type="GO" id="GO:0043682">
    <property type="term" value="F:P-type divalent copper transporter activity"/>
    <property type="evidence" value="ECO:0007669"/>
    <property type="project" value="TreeGrafter"/>
</dbReference>
<evidence type="ECO:0000256" key="19">
    <source>
        <dbReference type="ARBA" id="ARBA00033239"/>
    </source>
</evidence>
<feature type="transmembrane region" description="Helical" evidence="21">
    <location>
        <begin position="96"/>
        <end position="117"/>
    </location>
</feature>
<protein>
    <recommendedName>
        <fullName evidence="4">Copper-exporting P-type ATPase</fullName>
        <ecNumber evidence="3">7.2.2.8</ecNumber>
    </recommendedName>
    <alternativeName>
        <fullName evidence="18">Copper-exporting P-type ATPase A</fullName>
    </alternativeName>
    <alternativeName>
        <fullName evidence="19">Cu(+)-exporting ATPase</fullName>
    </alternativeName>
</protein>
<evidence type="ECO:0000256" key="16">
    <source>
        <dbReference type="ARBA" id="ARBA00023065"/>
    </source>
</evidence>
<comment type="catalytic activity">
    <reaction evidence="20">
        <text>Cu(+)(in) + ATP + H2O = Cu(+)(out) + ADP + phosphate + H(+)</text>
        <dbReference type="Rhea" id="RHEA:25792"/>
        <dbReference type="ChEBI" id="CHEBI:15377"/>
        <dbReference type="ChEBI" id="CHEBI:15378"/>
        <dbReference type="ChEBI" id="CHEBI:30616"/>
        <dbReference type="ChEBI" id="CHEBI:43474"/>
        <dbReference type="ChEBI" id="CHEBI:49552"/>
        <dbReference type="ChEBI" id="CHEBI:456216"/>
        <dbReference type="EC" id="7.2.2.8"/>
    </reaction>
</comment>
<keyword evidence="11 21" id="KW-0067">ATP-binding</keyword>